<protein>
    <submittedName>
        <fullName evidence="1">Uncharacterized protein</fullName>
    </submittedName>
</protein>
<accession>A0A8T0RCW4</accession>
<dbReference type="Proteomes" id="UP000823388">
    <property type="component" value="Chromosome 6K"/>
</dbReference>
<sequence length="187" mass="21644">MPQEVNWLLAGDFNLIRKPEDRNKPGGDISEMFTFNEALSTLGVFELPLYGKRFTWTNKQFSPLLERLDWFFTSQSWTNSFPNTSVCTLAMETSDHVPCVISIGIVIPKGRVFRFENYLMVHESFLNIVQHAWSLPSFQMDAAKVITAKFKNLRRVIKFWQSQLSNLKETIANVKLILSFLGLLEEF</sequence>
<dbReference type="PANTHER" id="PTHR33710:SF48">
    <property type="entry name" value="OS02G0307075 PROTEIN"/>
    <property type="match status" value="1"/>
</dbReference>
<dbReference type="SUPFAM" id="SSF56219">
    <property type="entry name" value="DNase I-like"/>
    <property type="match status" value="1"/>
</dbReference>
<evidence type="ECO:0000313" key="1">
    <source>
        <dbReference type="EMBL" id="KAG2583314.1"/>
    </source>
</evidence>
<keyword evidence="2" id="KW-1185">Reference proteome</keyword>
<dbReference type="EMBL" id="CM029047">
    <property type="protein sequence ID" value="KAG2583314.1"/>
    <property type="molecule type" value="Genomic_DNA"/>
</dbReference>
<evidence type="ECO:0000313" key="2">
    <source>
        <dbReference type="Proteomes" id="UP000823388"/>
    </source>
</evidence>
<dbReference type="Gene3D" id="3.60.10.10">
    <property type="entry name" value="Endonuclease/exonuclease/phosphatase"/>
    <property type="match status" value="1"/>
</dbReference>
<dbReference type="InterPro" id="IPR036691">
    <property type="entry name" value="Endo/exonu/phosph_ase_sf"/>
</dbReference>
<reference evidence="1" key="1">
    <citation type="submission" date="2020-05" db="EMBL/GenBank/DDBJ databases">
        <title>WGS assembly of Panicum virgatum.</title>
        <authorList>
            <person name="Lovell J.T."/>
            <person name="Jenkins J."/>
            <person name="Shu S."/>
            <person name="Juenger T.E."/>
            <person name="Schmutz J."/>
        </authorList>
    </citation>
    <scope>NUCLEOTIDE SEQUENCE</scope>
    <source>
        <strain evidence="1">AP13</strain>
    </source>
</reference>
<comment type="caution">
    <text evidence="1">The sequence shown here is derived from an EMBL/GenBank/DDBJ whole genome shotgun (WGS) entry which is preliminary data.</text>
</comment>
<gene>
    <name evidence="1" type="ORF">PVAP13_6KG245030</name>
</gene>
<name>A0A8T0RCW4_PANVG</name>
<dbReference type="AlphaFoldDB" id="A0A8T0RCW4"/>
<dbReference type="PANTHER" id="PTHR33710">
    <property type="entry name" value="BNAC02G09200D PROTEIN"/>
    <property type="match status" value="1"/>
</dbReference>
<proteinExistence type="predicted"/>
<organism evidence="1 2">
    <name type="scientific">Panicum virgatum</name>
    <name type="common">Blackwell switchgrass</name>
    <dbReference type="NCBI Taxonomy" id="38727"/>
    <lineage>
        <taxon>Eukaryota</taxon>
        <taxon>Viridiplantae</taxon>
        <taxon>Streptophyta</taxon>
        <taxon>Embryophyta</taxon>
        <taxon>Tracheophyta</taxon>
        <taxon>Spermatophyta</taxon>
        <taxon>Magnoliopsida</taxon>
        <taxon>Liliopsida</taxon>
        <taxon>Poales</taxon>
        <taxon>Poaceae</taxon>
        <taxon>PACMAD clade</taxon>
        <taxon>Panicoideae</taxon>
        <taxon>Panicodae</taxon>
        <taxon>Paniceae</taxon>
        <taxon>Panicinae</taxon>
        <taxon>Panicum</taxon>
        <taxon>Panicum sect. Hiantes</taxon>
    </lineage>
</organism>